<dbReference type="PANTHER" id="PTHR43685">
    <property type="entry name" value="GLYCOSYLTRANSFERASE"/>
    <property type="match status" value="1"/>
</dbReference>
<dbReference type="SUPFAM" id="SSF53448">
    <property type="entry name" value="Nucleotide-diphospho-sugar transferases"/>
    <property type="match status" value="1"/>
</dbReference>
<name>A0A8B6MBD9_METTU</name>
<keyword evidence="3" id="KW-1185">Reference proteome</keyword>
<accession>A0A8B6MBD9</accession>
<dbReference type="Gene3D" id="3.90.550.10">
    <property type="entry name" value="Spore Coat Polysaccharide Biosynthesis Protein SpsA, Chain A"/>
    <property type="match status" value="1"/>
</dbReference>
<dbReference type="Proteomes" id="UP000485880">
    <property type="component" value="Unassembled WGS sequence"/>
</dbReference>
<dbReference type="GO" id="GO:0016740">
    <property type="term" value="F:transferase activity"/>
    <property type="evidence" value="ECO:0007669"/>
    <property type="project" value="UniProtKB-KW"/>
</dbReference>
<dbReference type="InterPro" id="IPR050834">
    <property type="entry name" value="Glycosyltransf_2"/>
</dbReference>
<dbReference type="AlphaFoldDB" id="A0A8B6MBD9"/>
<dbReference type="PANTHER" id="PTHR43685:SF2">
    <property type="entry name" value="GLYCOSYLTRANSFERASE 2-LIKE DOMAIN-CONTAINING PROTEIN"/>
    <property type="match status" value="1"/>
</dbReference>
<evidence type="ECO:0000259" key="1">
    <source>
        <dbReference type="Pfam" id="PF00535"/>
    </source>
</evidence>
<gene>
    <name evidence="2" type="ORF">MPC4_80038</name>
</gene>
<organism evidence="2 3">
    <name type="scientific">Methylocella tundrae</name>
    <dbReference type="NCBI Taxonomy" id="227605"/>
    <lineage>
        <taxon>Bacteria</taxon>
        <taxon>Pseudomonadati</taxon>
        <taxon>Pseudomonadota</taxon>
        <taxon>Alphaproteobacteria</taxon>
        <taxon>Hyphomicrobiales</taxon>
        <taxon>Beijerinckiaceae</taxon>
        <taxon>Methylocella</taxon>
    </lineage>
</organism>
<sequence>MQFNIVTPVLNGEQFINETILSVVTQAGPFSVRYHLQDGGSTDSTIKLLAAWQARLANDFPINCKGIEFSFVSEGDRGLYDAVNRGFAACGNADAMSWINADDRLEPGALATVARVFETNPDVDWVTGRPTVIAEGGEVLHMSPIIAFPRKAVAAGIFDGRFARPFIQQEGTFWRPKLWDEAGGLNAEFRLAGDFDLWRRFAKRADLVIIDAILGCFRMRSGQLSENRVSYHAEIDASMQPAEKELRSRASGLYRARRFSYPVIFWRDGRWMRECWPMAVMPCFGGKGFGMEHWRLRISGLLFGGGLPD</sequence>
<dbReference type="EMBL" id="CABFMQ020000142">
    <property type="protein sequence ID" value="VTZ52367.1"/>
    <property type="molecule type" value="Genomic_DNA"/>
</dbReference>
<dbReference type="Pfam" id="PF00535">
    <property type="entry name" value="Glycos_transf_2"/>
    <property type="match status" value="1"/>
</dbReference>
<evidence type="ECO:0000313" key="2">
    <source>
        <dbReference type="EMBL" id="VTZ52367.1"/>
    </source>
</evidence>
<dbReference type="InterPro" id="IPR029044">
    <property type="entry name" value="Nucleotide-diphossugar_trans"/>
</dbReference>
<keyword evidence="2" id="KW-0808">Transferase</keyword>
<reference evidence="2 3" key="1">
    <citation type="submission" date="2019-05" db="EMBL/GenBank/DDBJ databases">
        <authorList>
            <person name="Farhan Ul Haque M."/>
        </authorList>
    </citation>
    <scope>NUCLEOTIDE SEQUENCE [LARGE SCALE GENOMIC DNA]</scope>
    <source>
        <strain evidence="2">2</strain>
    </source>
</reference>
<dbReference type="InterPro" id="IPR001173">
    <property type="entry name" value="Glyco_trans_2-like"/>
</dbReference>
<comment type="caution">
    <text evidence="2">The sequence shown here is derived from an EMBL/GenBank/DDBJ whole genome shotgun (WGS) entry which is preliminary data.</text>
</comment>
<dbReference type="RefSeq" id="WP_174513966.1">
    <property type="nucleotide sequence ID" value="NZ_CABFMQ020000142.1"/>
</dbReference>
<protein>
    <submittedName>
        <fullName evidence="2">Glycosyltransferase involved in cell wall bisynthesis</fullName>
    </submittedName>
</protein>
<evidence type="ECO:0000313" key="3">
    <source>
        <dbReference type="Proteomes" id="UP000485880"/>
    </source>
</evidence>
<feature type="domain" description="Glycosyltransferase 2-like" evidence="1">
    <location>
        <begin position="5"/>
        <end position="144"/>
    </location>
</feature>
<proteinExistence type="predicted"/>